<sequence length="109" mass="12638">QWGNHDVLWIGAFAGSKVCLANIIRICARYNNLDIIEDVYGINLRPLLNLAEKYYDDNPVFRPKIHSDEPLSEADQLQITKIHQAIAMIQFKLESPIIKRRPTFNMSER</sequence>
<comment type="caution">
    <text evidence="3">The sequence shown here is derived from an EMBL/GenBank/DDBJ whole genome shotgun (WGS) entry which is preliminary data.</text>
</comment>
<organism evidence="3 4">
    <name type="scientific">Metabacillus rhizolycopersici</name>
    <dbReference type="NCBI Taxonomy" id="2875709"/>
    <lineage>
        <taxon>Bacteria</taxon>
        <taxon>Bacillati</taxon>
        <taxon>Bacillota</taxon>
        <taxon>Bacilli</taxon>
        <taxon>Bacillales</taxon>
        <taxon>Bacillaceae</taxon>
        <taxon>Metabacillus</taxon>
    </lineage>
</organism>
<keyword evidence="2" id="KW-0464">Manganese</keyword>
<evidence type="ECO:0000256" key="1">
    <source>
        <dbReference type="ARBA" id="ARBA00022801"/>
    </source>
</evidence>
<dbReference type="EMBL" id="JAIQUM010000304">
    <property type="protein sequence ID" value="MBZ5753997.1"/>
    <property type="molecule type" value="Genomic_DNA"/>
</dbReference>
<dbReference type="Proteomes" id="UP001165287">
    <property type="component" value="Unassembled WGS sequence"/>
</dbReference>
<dbReference type="RefSeq" id="WP_224142364.1">
    <property type="nucleotide sequence ID" value="NZ_JAIQUM010000304.1"/>
</dbReference>
<keyword evidence="4" id="KW-1185">Reference proteome</keyword>
<evidence type="ECO:0000256" key="2">
    <source>
        <dbReference type="ARBA" id="ARBA00023211"/>
    </source>
</evidence>
<proteinExistence type="predicted"/>
<accession>A0ABS7V0A8</accession>
<dbReference type="Pfam" id="PF06874">
    <property type="entry name" value="FBPase_2"/>
    <property type="match status" value="1"/>
</dbReference>
<keyword evidence="1" id="KW-0378">Hydrolase</keyword>
<reference evidence="3" key="1">
    <citation type="submission" date="2024-05" db="EMBL/GenBank/DDBJ databases">
        <title>Metabacillus sp. nov., isolated from the rhizosphere soil of tomato plants.</title>
        <authorList>
            <person name="Ma R."/>
        </authorList>
    </citation>
    <scope>NUCLEOTIDE SEQUENCE</scope>
    <source>
        <strain evidence="3">DBTR6</strain>
    </source>
</reference>
<evidence type="ECO:0000313" key="3">
    <source>
        <dbReference type="EMBL" id="MBZ5753997.1"/>
    </source>
</evidence>
<feature type="non-terminal residue" evidence="3">
    <location>
        <position position="1"/>
    </location>
</feature>
<name>A0ABS7V0A8_9BACI</name>
<evidence type="ECO:0000313" key="4">
    <source>
        <dbReference type="Proteomes" id="UP001165287"/>
    </source>
</evidence>
<protein>
    <submittedName>
        <fullName evidence="3">Fructose-1,6-bisphosphatase</fullName>
    </submittedName>
</protein>
<feature type="non-terminal residue" evidence="3">
    <location>
        <position position="109"/>
    </location>
</feature>
<gene>
    <name evidence="3" type="ORF">K9V48_28755</name>
</gene>
<dbReference type="InterPro" id="IPR009164">
    <property type="entry name" value="FBPtase_class3"/>
</dbReference>